<feature type="region of interest" description="Disordered" evidence="6">
    <location>
        <begin position="143"/>
        <end position="181"/>
    </location>
</feature>
<dbReference type="EMBL" id="JACAGB010000001">
    <property type="protein sequence ID" value="KAF6393230.1"/>
    <property type="molecule type" value="Genomic_DNA"/>
</dbReference>
<evidence type="ECO:0000313" key="9">
    <source>
        <dbReference type="EMBL" id="KAF6393230.1"/>
    </source>
</evidence>
<evidence type="ECO:0000256" key="4">
    <source>
        <dbReference type="ARBA" id="ARBA00023246"/>
    </source>
</evidence>
<dbReference type="Pfam" id="PF00341">
    <property type="entry name" value="PDGF"/>
    <property type="match status" value="1"/>
</dbReference>
<accession>A0A7J8B4G7</accession>
<keyword evidence="7" id="KW-0732">Signal</keyword>
<comment type="caution">
    <text evidence="9">The sequence shown here is derived from an EMBL/GenBank/DDBJ whole genome shotgun (WGS) entry which is preliminary data.</text>
</comment>
<gene>
    <name evidence="9" type="ORF">mPipKuh1_013406</name>
</gene>
<feature type="signal peptide" evidence="7">
    <location>
        <begin position="1"/>
        <end position="34"/>
    </location>
</feature>
<dbReference type="PROSITE" id="PS50278">
    <property type="entry name" value="PDGF_2"/>
    <property type="match status" value="1"/>
</dbReference>
<evidence type="ECO:0000256" key="1">
    <source>
        <dbReference type="ARBA" id="ARBA00006686"/>
    </source>
</evidence>
<name>A0A7J8B4G7_PIPKU</name>
<dbReference type="InterPro" id="IPR000072">
    <property type="entry name" value="PDGF/VEGF_dom"/>
</dbReference>
<evidence type="ECO:0000313" key="10">
    <source>
        <dbReference type="Proteomes" id="UP000558488"/>
    </source>
</evidence>
<keyword evidence="2 5" id="KW-0339">Growth factor</keyword>
<evidence type="ECO:0000256" key="3">
    <source>
        <dbReference type="ARBA" id="ARBA00023157"/>
    </source>
</evidence>
<evidence type="ECO:0000256" key="6">
    <source>
        <dbReference type="SAM" id="MobiDB-lite"/>
    </source>
</evidence>
<protein>
    <submittedName>
        <fullName evidence="9">Placental growth factor</fullName>
    </submittedName>
</protein>
<proteinExistence type="inferred from homology"/>
<evidence type="ECO:0000256" key="7">
    <source>
        <dbReference type="SAM" id="SignalP"/>
    </source>
</evidence>
<dbReference type="GO" id="GO:0060754">
    <property type="term" value="P:positive regulation of mast cell chemotaxis"/>
    <property type="evidence" value="ECO:0007669"/>
    <property type="project" value="TreeGrafter"/>
</dbReference>
<dbReference type="SUPFAM" id="SSF57501">
    <property type="entry name" value="Cystine-knot cytokines"/>
    <property type="match status" value="1"/>
</dbReference>
<dbReference type="GO" id="GO:0045766">
    <property type="term" value="P:positive regulation of angiogenesis"/>
    <property type="evidence" value="ECO:0007669"/>
    <property type="project" value="TreeGrafter"/>
</dbReference>
<evidence type="ECO:0000256" key="5">
    <source>
        <dbReference type="RuleBase" id="RU003818"/>
    </source>
</evidence>
<dbReference type="GO" id="GO:0002040">
    <property type="term" value="P:sprouting angiogenesis"/>
    <property type="evidence" value="ECO:0007669"/>
    <property type="project" value="TreeGrafter"/>
</dbReference>
<dbReference type="PROSITE" id="PS00249">
    <property type="entry name" value="PDGF_1"/>
    <property type="match status" value="1"/>
</dbReference>
<evidence type="ECO:0000259" key="8">
    <source>
        <dbReference type="PROSITE" id="PS50278"/>
    </source>
</evidence>
<keyword evidence="3" id="KW-1015">Disulfide bond</keyword>
<dbReference type="InterPro" id="IPR050507">
    <property type="entry name" value="PDGF/VEGF_growth_factor"/>
</dbReference>
<dbReference type="GO" id="GO:0001938">
    <property type="term" value="P:positive regulation of endothelial cell proliferation"/>
    <property type="evidence" value="ECO:0007669"/>
    <property type="project" value="TreeGrafter"/>
</dbReference>
<dbReference type="InterPro" id="IPR029034">
    <property type="entry name" value="Cystine-knot_cytokine"/>
</dbReference>
<dbReference type="GO" id="GO:0016020">
    <property type="term" value="C:membrane"/>
    <property type="evidence" value="ECO:0007669"/>
    <property type="project" value="InterPro"/>
</dbReference>
<evidence type="ECO:0000256" key="2">
    <source>
        <dbReference type="ARBA" id="ARBA00023030"/>
    </source>
</evidence>
<organism evidence="9 10">
    <name type="scientific">Pipistrellus kuhlii</name>
    <name type="common">Kuhl's pipistrelle</name>
    <dbReference type="NCBI Taxonomy" id="59472"/>
    <lineage>
        <taxon>Eukaryota</taxon>
        <taxon>Metazoa</taxon>
        <taxon>Chordata</taxon>
        <taxon>Craniata</taxon>
        <taxon>Vertebrata</taxon>
        <taxon>Euteleostomi</taxon>
        <taxon>Mammalia</taxon>
        <taxon>Eutheria</taxon>
        <taxon>Laurasiatheria</taxon>
        <taxon>Chiroptera</taxon>
        <taxon>Yangochiroptera</taxon>
        <taxon>Vespertilionidae</taxon>
        <taxon>Pipistrellus</taxon>
    </lineage>
</organism>
<dbReference type="GO" id="GO:0050930">
    <property type="term" value="P:induction of positive chemotaxis"/>
    <property type="evidence" value="ECO:0007669"/>
    <property type="project" value="TreeGrafter"/>
</dbReference>
<dbReference type="OrthoDB" id="6370328at2759"/>
<dbReference type="GO" id="GO:0008083">
    <property type="term" value="F:growth factor activity"/>
    <property type="evidence" value="ECO:0007669"/>
    <property type="project" value="UniProtKB-KW"/>
</dbReference>
<dbReference type="AlphaFoldDB" id="A0A7J8B4G7"/>
<feature type="chain" id="PRO_5029822680" evidence="7">
    <location>
        <begin position="35"/>
        <end position="181"/>
    </location>
</feature>
<reference evidence="9 10" key="1">
    <citation type="journal article" date="2020" name="Nature">
        <title>Six reference-quality genomes reveal evolution of bat adaptations.</title>
        <authorList>
            <person name="Jebb D."/>
            <person name="Huang Z."/>
            <person name="Pippel M."/>
            <person name="Hughes G.M."/>
            <person name="Lavrichenko K."/>
            <person name="Devanna P."/>
            <person name="Winkler S."/>
            <person name="Jermiin L.S."/>
            <person name="Skirmuntt E.C."/>
            <person name="Katzourakis A."/>
            <person name="Burkitt-Gray L."/>
            <person name="Ray D.A."/>
            <person name="Sullivan K.A.M."/>
            <person name="Roscito J.G."/>
            <person name="Kirilenko B.M."/>
            <person name="Davalos L.M."/>
            <person name="Corthals A.P."/>
            <person name="Power M.L."/>
            <person name="Jones G."/>
            <person name="Ransome R.D."/>
            <person name="Dechmann D.K.N."/>
            <person name="Locatelli A.G."/>
            <person name="Puechmaille S.J."/>
            <person name="Fedrigo O."/>
            <person name="Jarvis E.D."/>
            <person name="Hiller M."/>
            <person name="Vernes S.C."/>
            <person name="Myers E.W."/>
            <person name="Teeling E.C."/>
        </authorList>
    </citation>
    <scope>NUCLEOTIDE SEQUENCE [LARGE SCALE GENOMIC DNA]</scope>
    <source>
        <strain evidence="9">MPipKuh1</strain>
        <tissue evidence="9">Flight muscle</tissue>
    </source>
</reference>
<dbReference type="GO" id="GO:0051781">
    <property type="term" value="P:positive regulation of cell division"/>
    <property type="evidence" value="ECO:0007669"/>
    <property type="project" value="UniProtKB-KW"/>
</dbReference>
<dbReference type="GO" id="GO:0001666">
    <property type="term" value="P:response to hypoxia"/>
    <property type="evidence" value="ECO:0007669"/>
    <property type="project" value="TreeGrafter"/>
</dbReference>
<sequence length="181" mass="20132">MMIFLGTSEKMPTMRLFTCFLHLLAGLTLPAVSSQPLDLSAGNSSSETKVMPFQEVWNRSYCQAKEKLVDVLSEYPDEAEYIFQPSCVPLMRCSGCCGDEAQHCVPVETANVTMQVLKISHGQTPSFVEMTFTQHTNCTCEPRSQVTQTTTTTTTKPEGKKSRNGEKRKKEKQRPTVAPVS</sequence>
<dbReference type="PANTHER" id="PTHR12025">
    <property type="entry name" value="VASCULAR ENDOTHELIAL GROWTH FACTOR"/>
    <property type="match status" value="1"/>
</dbReference>
<feature type="domain" description="Platelet-derived growth factor (PDGF) family profile" evidence="8">
    <location>
        <begin position="49"/>
        <end position="145"/>
    </location>
</feature>
<dbReference type="InterPro" id="IPR023581">
    <property type="entry name" value="PD_growth_factor_CS"/>
</dbReference>
<dbReference type="Gene3D" id="2.10.90.10">
    <property type="entry name" value="Cystine-knot cytokines"/>
    <property type="match status" value="1"/>
</dbReference>
<dbReference type="GO" id="GO:0048010">
    <property type="term" value="P:vascular endothelial growth factor receptor signaling pathway"/>
    <property type="evidence" value="ECO:0007669"/>
    <property type="project" value="TreeGrafter"/>
</dbReference>
<dbReference type="GO" id="GO:0042056">
    <property type="term" value="F:chemoattractant activity"/>
    <property type="evidence" value="ECO:0007669"/>
    <property type="project" value="TreeGrafter"/>
</dbReference>
<dbReference type="CDD" id="cd00135">
    <property type="entry name" value="PDGF"/>
    <property type="match status" value="1"/>
</dbReference>
<dbReference type="SMART" id="SM00141">
    <property type="entry name" value="PDGF"/>
    <property type="match status" value="1"/>
</dbReference>
<dbReference type="GO" id="GO:0005615">
    <property type="term" value="C:extracellular space"/>
    <property type="evidence" value="ECO:0007669"/>
    <property type="project" value="TreeGrafter"/>
</dbReference>
<keyword evidence="4" id="KW-0497">Mitogen</keyword>
<dbReference type="Proteomes" id="UP000558488">
    <property type="component" value="Unassembled WGS sequence"/>
</dbReference>
<dbReference type="PANTHER" id="PTHR12025:SF9">
    <property type="entry name" value="PLACENTA GROWTH FACTOR"/>
    <property type="match status" value="1"/>
</dbReference>
<comment type="similarity">
    <text evidence="1 5">Belongs to the PDGF/VEGF growth factor family.</text>
</comment>
<keyword evidence="10" id="KW-1185">Reference proteome</keyword>
<dbReference type="GO" id="GO:0005172">
    <property type="term" value="F:vascular endothelial growth factor receptor binding"/>
    <property type="evidence" value="ECO:0007669"/>
    <property type="project" value="TreeGrafter"/>
</dbReference>
<dbReference type="GO" id="GO:0038084">
    <property type="term" value="P:vascular endothelial growth factor signaling pathway"/>
    <property type="evidence" value="ECO:0007669"/>
    <property type="project" value="TreeGrafter"/>
</dbReference>